<dbReference type="InterPro" id="IPR021104">
    <property type="entry name" value="KfrA_DNA-bd_N"/>
</dbReference>
<dbReference type="OrthoDB" id="583532at2"/>
<protein>
    <recommendedName>
        <fullName evidence="2">KfrA N-terminal DNA-binding domain-containing protein</fullName>
    </recommendedName>
</protein>
<evidence type="ECO:0000259" key="2">
    <source>
        <dbReference type="Pfam" id="PF11740"/>
    </source>
</evidence>
<dbReference type="AlphaFoldDB" id="A0A5C7EG14"/>
<feature type="domain" description="KfrA N-terminal DNA-binding" evidence="2">
    <location>
        <begin position="23"/>
        <end position="144"/>
    </location>
</feature>
<accession>A0A5C7EG14</accession>
<proteinExistence type="predicted"/>
<feature type="coiled-coil region" evidence="1">
    <location>
        <begin position="113"/>
        <end position="203"/>
    </location>
</feature>
<dbReference type="Proteomes" id="UP000321201">
    <property type="component" value="Unassembled WGS sequence"/>
</dbReference>
<keyword evidence="1" id="KW-0175">Coiled coil</keyword>
<keyword evidence="4" id="KW-1185">Reference proteome</keyword>
<dbReference type="Pfam" id="PF11740">
    <property type="entry name" value="KfrA_N"/>
    <property type="match status" value="1"/>
</dbReference>
<reference evidence="3 4" key="1">
    <citation type="submission" date="2019-08" db="EMBL/GenBank/DDBJ databases">
        <title>Pelomicrobium methylotrophicum gen. nov., sp. nov. a moderately thermophilic, facultatively anaerobic, lithoautotrophic and methylotrophic bacterium isolated from a terrestrial mud volcano.</title>
        <authorList>
            <person name="Slobodkina G.B."/>
            <person name="Merkel A.Y."/>
            <person name="Slobodkin A.I."/>
        </authorList>
    </citation>
    <scope>NUCLEOTIDE SEQUENCE [LARGE SCALE GENOMIC DNA]</scope>
    <source>
        <strain evidence="3 4">SM250</strain>
    </source>
</reference>
<gene>
    <name evidence="3" type="ORF">FR698_11700</name>
</gene>
<evidence type="ECO:0000313" key="3">
    <source>
        <dbReference type="EMBL" id="TXF11172.1"/>
    </source>
</evidence>
<sequence>MGCFRDAQRACAAARVVVAMALTRDDIWAVADRLDAEGKAPTLAAVRKALGRGSFTTISEAMREWHQRRKEKTDKTQEAGPVPPDLDEAVRRFSQEVWAKATEIAKAEEAKLAHEYAEARKEWDRERQELEAVAEDLSTALEECQAKADEAAAALADLARRHAETEALLITLKEKARENEARIEELREENKRLHDLLMQAVSKED</sequence>
<dbReference type="InParanoid" id="A0A5C7EG14"/>
<name>A0A5C7EG14_9PROT</name>
<organism evidence="3 4">
    <name type="scientific">Pelomicrobium methylotrophicum</name>
    <dbReference type="NCBI Taxonomy" id="2602750"/>
    <lineage>
        <taxon>Bacteria</taxon>
        <taxon>Pseudomonadati</taxon>
        <taxon>Pseudomonadota</taxon>
        <taxon>Hydrogenophilia</taxon>
        <taxon>Hydrogenophilia incertae sedis</taxon>
        <taxon>Pelomicrobium</taxon>
    </lineage>
</organism>
<dbReference type="EMBL" id="VPFL01000016">
    <property type="protein sequence ID" value="TXF11172.1"/>
    <property type="molecule type" value="Genomic_DNA"/>
</dbReference>
<evidence type="ECO:0000256" key="1">
    <source>
        <dbReference type="SAM" id="Coils"/>
    </source>
</evidence>
<comment type="caution">
    <text evidence="3">The sequence shown here is derived from an EMBL/GenBank/DDBJ whole genome shotgun (WGS) entry which is preliminary data.</text>
</comment>
<evidence type="ECO:0000313" key="4">
    <source>
        <dbReference type="Proteomes" id="UP000321201"/>
    </source>
</evidence>